<organism evidence="10 11">
    <name type="scientific">Rhynchospora breviuscula</name>
    <dbReference type="NCBI Taxonomy" id="2022672"/>
    <lineage>
        <taxon>Eukaryota</taxon>
        <taxon>Viridiplantae</taxon>
        <taxon>Streptophyta</taxon>
        <taxon>Embryophyta</taxon>
        <taxon>Tracheophyta</taxon>
        <taxon>Spermatophyta</taxon>
        <taxon>Magnoliopsida</taxon>
        <taxon>Liliopsida</taxon>
        <taxon>Poales</taxon>
        <taxon>Cyperaceae</taxon>
        <taxon>Cyperoideae</taxon>
        <taxon>Rhynchosporeae</taxon>
        <taxon>Rhynchospora</taxon>
    </lineage>
</organism>
<proteinExistence type="inferred from homology"/>
<evidence type="ECO:0000259" key="9">
    <source>
        <dbReference type="PROSITE" id="PS51767"/>
    </source>
</evidence>
<evidence type="ECO:0000256" key="4">
    <source>
        <dbReference type="ARBA" id="ARBA00022801"/>
    </source>
</evidence>
<dbReference type="PROSITE" id="PS51767">
    <property type="entry name" value="PEPTIDASE_A1"/>
    <property type="match status" value="1"/>
</dbReference>
<evidence type="ECO:0000256" key="5">
    <source>
        <dbReference type="ARBA" id="ARBA00023180"/>
    </source>
</evidence>
<evidence type="ECO:0000256" key="8">
    <source>
        <dbReference type="SAM" id="SignalP"/>
    </source>
</evidence>
<feature type="chain" id="PRO_5040237684" description="Peptidase A1 domain-containing protein" evidence="8">
    <location>
        <begin position="22"/>
        <end position="464"/>
    </location>
</feature>
<comment type="caution">
    <text evidence="10">The sequence shown here is derived from an EMBL/GenBank/DDBJ whole genome shotgun (WGS) entry which is preliminary data.</text>
</comment>
<name>A0A9Q0C9M8_9POAL</name>
<feature type="active site" evidence="6">
    <location>
        <position position="120"/>
    </location>
</feature>
<dbReference type="InterPro" id="IPR034161">
    <property type="entry name" value="Pepsin-like_plant"/>
</dbReference>
<dbReference type="AlphaFoldDB" id="A0A9Q0C9M8"/>
<sequence>MRQLQLSIFSLLFFFLHPSLSSSPQPQSLQFKLHRRGPVGPHRAPHLNPLFLSDLRRQHWIRSTIKRNLESSKSYRPACHQSTSEAFEMPIGSGAYTGTGQYFVRVRVGTPAKPFLLVADTGSDLTWVKCRRHTDSMKEKGNGDGVRVFKPEKSSSWRPIKCSTDLCQKTLPFALATCPTPDSPCVYDYGYSDGSRAQGLFANESATITLSSGKKTKLHGLVVGCTTNSSGTSFTSSDGVLGLGYSATSFASLASSLFGGLFSYCLVDHLAPRNLSSLLTFGPTISSSLIPSTPRVTPLILDSRLTPFYSVSIKCISIDNETLDIAPEVWDISSGGGTILDSGTSLTVLADPAYKAVVSALSRKLAGLPQVQMDPFEYCYNWTSVGTELHVPKLTLHFEGAARLEPPSKSYIIDVADGVKCIGFTSAPWPGTSTIGNILQQEHVWEFDIKNRRLRFEHSKCQRH</sequence>
<dbReference type="PROSITE" id="PS00141">
    <property type="entry name" value="ASP_PROTEASE"/>
    <property type="match status" value="1"/>
</dbReference>
<reference evidence="10" key="1">
    <citation type="journal article" date="2022" name="Cell">
        <title>Repeat-based holocentromeres influence genome architecture and karyotype evolution.</title>
        <authorList>
            <person name="Hofstatter P.G."/>
            <person name="Thangavel G."/>
            <person name="Lux T."/>
            <person name="Neumann P."/>
            <person name="Vondrak T."/>
            <person name="Novak P."/>
            <person name="Zhang M."/>
            <person name="Costa L."/>
            <person name="Castellani M."/>
            <person name="Scott A."/>
            <person name="Toegelov H."/>
            <person name="Fuchs J."/>
            <person name="Mata-Sucre Y."/>
            <person name="Dias Y."/>
            <person name="Vanzela A.L.L."/>
            <person name="Huettel B."/>
            <person name="Almeida C.C.S."/>
            <person name="Simkova H."/>
            <person name="Souza G."/>
            <person name="Pedrosa-Harand A."/>
            <person name="Macas J."/>
            <person name="Mayer K.F.X."/>
            <person name="Houben A."/>
            <person name="Marques A."/>
        </authorList>
    </citation>
    <scope>NUCLEOTIDE SEQUENCE</scope>
    <source>
        <strain evidence="10">RhyBre1mFocal</strain>
    </source>
</reference>
<dbReference type="OrthoDB" id="2747330at2759"/>
<dbReference type="GO" id="GO:0006508">
    <property type="term" value="P:proteolysis"/>
    <property type="evidence" value="ECO:0007669"/>
    <property type="project" value="UniProtKB-KW"/>
</dbReference>
<evidence type="ECO:0000256" key="6">
    <source>
        <dbReference type="PIRSR" id="PIRSR601461-1"/>
    </source>
</evidence>
<evidence type="ECO:0000256" key="2">
    <source>
        <dbReference type="ARBA" id="ARBA00022670"/>
    </source>
</evidence>
<keyword evidence="2 7" id="KW-0645">Protease</keyword>
<dbReference type="Pfam" id="PF14543">
    <property type="entry name" value="TAXi_N"/>
    <property type="match status" value="1"/>
</dbReference>
<dbReference type="InterPro" id="IPR032799">
    <property type="entry name" value="TAXi_C"/>
</dbReference>
<dbReference type="FunFam" id="2.40.70.10:FF:000033">
    <property type="entry name" value="Aspartyl protease family protein"/>
    <property type="match status" value="1"/>
</dbReference>
<comment type="similarity">
    <text evidence="1 7">Belongs to the peptidase A1 family.</text>
</comment>
<feature type="active site" evidence="6">
    <location>
        <position position="341"/>
    </location>
</feature>
<evidence type="ECO:0000313" key="11">
    <source>
        <dbReference type="Proteomes" id="UP001151287"/>
    </source>
</evidence>
<dbReference type="Gene3D" id="2.40.70.10">
    <property type="entry name" value="Acid Proteases"/>
    <property type="match status" value="2"/>
</dbReference>
<feature type="signal peptide" evidence="8">
    <location>
        <begin position="1"/>
        <end position="21"/>
    </location>
</feature>
<dbReference type="Pfam" id="PF14541">
    <property type="entry name" value="TAXi_C"/>
    <property type="match status" value="1"/>
</dbReference>
<evidence type="ECO:0000256" key="3">
    <source>
        <dbReference type="ARBA" id="ARBA00022750"/>
    </source>
</evidence>
<gene>
    <name evidence="10" type="ORF">LUZ63_014029</name>
</gene>
<dbReference type="PANTHER" id="PTHR47967:SF69">
    <property type="entry name" value="ASPARTIC PROTEINASE NANA, CHLOROPLAST"/>
    <property type="match status" value="1"/>
</dbReference>
<dbReference type="InterPro" id="IPR001461">
    <property type="entry name" value="Aspartic_peptidase_A1"/>
</dbReference>
<keyword evidence="11" id="KW-1185">Reference proteome</keyword>
<dbReference type="Proteomes" id="UP001151287">
    <property type="component" value="Unassembled WGS sequence"/>
</dbReference>
<keyword evidence="3 7" id="KW-0064">Aspartyl protease</keyword>
<keyword evidence="5" id="KW-0325">Glycoprotein</keyword>
<dbReference type="GO" id="GO:0004190">
    <property type="term" value="F:aspartic-type endopeptidase activity"/>
    <property type="evidence" value="ECO:0007669"/>
    <property type="project" value="UniProtKB-KW"/>
</dbReference>
<evidence type="ECO:0000256" key="7">
    <source>
        <dbReference type="RuleBase" id="RU000454"/>
    </source>
</evidence>
<dbReference type="EMBL" id="JAMQYH010000004">
    <property type="protein sequence ID" value="KAJ1689874.1"/>
    <property type="molecule type" value="Genomic_DNA"/>
</dbReference>
<dbReference type="InterPro" id="IPR051708">
    <property type="entry name" value="Plant_Aspart_Prot_A1"/>
</dbReference>
<dbReference type="InterPro" id="IPR001969">
    <property type="entry name" value="Aspartic_peptidase_AS"/>
</dbReference>
<dbReference type="PRINTS" id="PR00792">
    <property type="entry name" value="PEPSIN"/>
</dbReference>
<evidence type="ECO:0000256" key="1">
    <source>
        <dbReference type="ARBA" id="ARBA00007447"/>
    </source>
</evidence>
<dbReference type="InterPro" id="IPR021109">
    <property type="entry name" value="Peptidase_aspartic_dom_sf"/>
</dbReference>
<dbReference type="PANTHER" id="PTHR47967">
    <property type="entry name" value="OS07G0603500 PROTEIN-RELATED"/>
    <property type="match status" value="1"/>
</dbReference>
<dbReference type="InterPro" id="IPR033121">
    <property type="entry name" value="PEPTIDASE_A1"/>
</dbReference>
<accession>A0A9Q0C9M8</accession>
<keyword evidence="8" id="KW-0732">Signal</keyword>
<evidence type="ECO:0000313" key="10">
    <source>
        <dbReference type="EMBL" id="KAJ1689874.1"/>
    </source>
</evidence>
<dbReference type="CDD" id="cd05476">
    <property type="entry name" value="pepsin_A_like_plant"/>
    <property type="match status" value="1"/>
</dbReference>
<feature type="domain" description="Peptidase A1" evidence="9">
    <location>
        <begin position="102"/>
        <end position="457"/>
    </location>
</feature>
<dbReference type="SUPFAM" id="SSF50630">
    <property type="entry name" value="Acid proteases"/>
    <property type="match status" value="1"/>
</dbReference>
<keyword evidence="4 7" id="KW-0378">Hydrolase</keyword>
<protein>
    <recommendedName>
        <fullName evidence="9">Peptidase A1 domain-containing protein</fullName>
    </recommendedName>
</protein>
<dbReference type="InterPro" id="IPR032861">
    <property type="entry name" value="TAXi_N"/>
</dbReference>